<accession>A0A0L0F3P2</accession>
<evidence type="ECO:0000313" key="1">
    <source>
        <dbReference type="EMBL" id="KNC71350.1"/>
    </source>
</evidence>
<gene>
    <name evidence="1" type="ORF">SARC_16114</name>
</gene>
<name>A0A0L0F3P2_9EUKA</name>
<dbReference type="GeneID" id="25916618"/>
<dbReference type="Proteomes" id="UP000054560">
    <property type="component" value="Unassembled WGS sequence"/>
</dbReference>
<dbReference type="RefSeq" id="XP_014145252.1">
    <property type="nucleotide sequence ID" value="XM_014289777.1"/>
</dbReference>
<protein>
    <recommendedName>
        <fullName evidence="3">Glutaredoxin domain-containing protein</fullName>
    </recommendedName>
</protein>
<sequence>MIQRVLGVVSGVLKTLYRIPYAKRPLDLTLTWTAAAVRLGNGTFCGVGQSVQPEKTLILYEYEGCPFCKKVSTC</sequence>
<keyword evidence="2" id="KW-1185">Reference proteome</keyword>
<reference evidence="1 2" key="1">
    <citation type="submission" date="2011-02" db="EMBL/GenBank/DDBJ databases">
        <title>The Genome Sequence of Sphaeroforma arctica JP610.</title>
        <authorList>
            <consortium name="The Broad Institute Genome Sequencing Platform"/>
            <person name="Russ C."/>
            <person name="Cuomo C."/>
            <person name="Young S.K."/>
            <person name="Zeng Q."/>
            <person name="Gargeya S."/>
            <person name="Alvarado L."/>
            <person name="Berlin A."/>
            <person name="Chapman S.B."/>
            <person name="Chen Z."/>
            <person name="Freedman E."/>
            <person name="Gellesch M."/>
            <person name="Goldberg J."/>
            <person name="Griggs A."/>
            <person name="Gujja S."/>
            <person name="Heilman E."/>
            <person name="Heiman D."/>
            <person name="Howarth C."/>
            <person name="Mehta T."/>
            <person name="Neiman D."/>
            <person name="Pearson M."/>
            <person name="Roberts A."/>
            <person name="Saif S."/>
            <person name="Shea T."/>
            <person name="Shenoy N."/>
            <person name="Sisk P."/>
            <person name="Stolte C."/>
            <person name="Sykes S."/>
            <person name="White J."/>
            <person name="Yandava C."/>
            <person name="Burger G."/>
            <person name="Gray M.W."/>
            <person name="Holland P.W.H."/>
            <person name="King N."/>
            <person name="Lang F.B.F."/>
            <person name="Roger A.J."/>
            <person name="Ruiz-Trillo I."/>
            <person name="Haas B."/>
            <person name="Nusbaum C."/>
            <person name="Birren B."/>
        </authorList>
    </citation>
    <scope>NUCLEOTIDE SEQUENCE [LARGE SCALE GENOMIC DNA]</scope>
    <source>
        <strain evidence="1 2">JP610</strain>
    </source>
</reference>
<proteinExistence type="predicted"/>
<evidence type="ECO:0000313" key="2">
    <source>
        <dbReference type="Proteomes" id="UP000054560"/>
    </source>
</evidence>
<organism evidence="1 2">
    <name type="scientific">Sphaeroforma arctica JP610</name>
    <dbReference type="NCBI Taxonomy" id="667725"/>
    <lineage>
        <taxon>Eukaryota</taxon>
        <taxon>Ichthyosporea</taxon>
        <taxon>Ichthyophonida</taxon>
        <taxon>Sphaeroforma</taxon>
    </lineage>
</organism>
<dbReference type="AlphaFoldDB" id="A0A0L0F3P2"/>
<dbReference type="EMBL" id="KQ248962">
    <property type="protein sequence ID" value="KNC71350.1"/>
    <property type="molecule type" value="Genomic_DNA"/>
</dbReference>
<dbReference type="OrthoDB" id="422574at2759"/>
<evidence type="ECO:0008006" key="3">
    <source>
        <dbReference type="Google" id="ProtNLM"/>
    </source>
</evidence>